<name>A0ABT4Y8E5_METRE</name>
<keyword evidence="2" id="KW-1185">Reference proteome</keyword>
<proteinExistence type="predicted"/>
<protein>
    <submittedName>
        <fullName evidence="1">DUF1353 domain-containing protein</fullName>
    </submittedName>
</protein>
<organism evidence="1 2">
    <name type="scientific">Metapseudomonas resinovorans</name>
    <name type="common">Pseudomonas resinovorans</name>
    <dbReference type="NCBI Taxonomy" id="53412"/>
    <lineage>
        <taxon>Bacteria</taxon>
        <taxon>Pseudomonadati</taxon>
        <taxon>Pseudomonadota</taxon>
        <taxon>Gammaproteobacteria</taxon>
        <taxon>Pseudomonadales</taxon>
        <taxon>Pseudomonadaceae</taxon>
        <taxon>Metapseudomonas</taxon>
    </lineage>
</organism>
<comment type="caution">
    <text evidence="1">The sequence shown here is derived from an EMBL/GenBank/DDBJ whole genome shotgun (WGS) entry which is preliminary data.</text>
</comment>
<gene>
    <name evidence="1" type="ORF">NNO07_18945</name>
</gene>
<dbReference type="Proteomes" id="UP001211689">
    <property type="component" value="Unassembled WGS sequence"/>
</dbReference>
<dbReference type="EMBL" id="JANEWF010000024">
    <property type="protein sequence ID" value="MDA8485149.1"/>
    <property type="molecule type" value="Genomic_DNA"/>
</dbReference>
<dbReference type="RefSeq" id="WP_271471604.1">
    <property type="nucleotide sequence ID" value="NZ_JANEWF010000024.1"/>
</dbReference>
<reference evidence="1 2" key="1">
    <citation type="submission" date="2022-07" db="EMBL/GenBank/DDBJ databases">
        <title>Genome Analysis of Selected Gammaproteobacteria from Nigerian Food snails.</title>
        <authorList>
            <person name="Okafor A.C."/>
        </authorList>
    </citation>
    <scope>NUCLEOTIDE SEQUENCE [LARGE SCALE GENOMIC DNA]</scope>
    <source>
        <strain evidence="1 2">Awg 2</strain>
    </source>
</reference>
<evidence type="ECO:0000313" key="2">
    <source>
        <dbReference type="Proteomes" id="UP001211689"/>
    </source>
</evidence>
<accession>A0ABT4Y8E5</accession>
<sequence>MRFLSQLDLRAYEPGEWVVLSDQRYESSYGSIFTVRRGFITDLASIPRLLRSVYDINGKSRQAAVLHDFLYCAQLTTRVEADRLFLEALESLGIGWATRWSMYLGVRSGGWIYWNKRSKGLATDDFVPAEYFG</sequence>
<dbReference type="InterPro" id="IPR010767">
    <property type="entry name" value="Phage_CGC-2007_Cje0229"/>
</dbReference>
<dbReference type="Pfam" id="PF07087">
    <property type="entry name" value="DUF1353"/>
    <property type="match status" value="1"/>
</dbReference>
<evidence type="ECO:0000313" key="1">
    <source>
        <dbReference type="EMBL" id="MDA8485149.1"/>
    </source>
</evidence>